<dbReference type="PROSITE" id="PS01086">
    <property type="entry name" value="RIBUL_P_3_EPIMER_2"/>
    <property type="match status" value="1"/>
</dbReference>
<accession>A0A2K8NUG4</accession>
<organism evidence="3 4">
    <name type="scientific">Entomoplasma freundtii</name>
    <dbReference type="NCBI Taxonomy" id="74700"/>
    <lineage>
        <taxon>Bacteria</taxon>
        <taxon>Bacillati</taxon>
        <taxon>Mycoplasmatota</taxon>
        <taxon>Mollicutes</taxon>
        <taxon>Entomoplasmatales</taxon>
        <taxon>Entomoplasmataceae</taxon>
        <taxon>Entomoplasma</taxon>
    </lineage>
</organism>
<reference evidence="3 4" key="1">
    <citation type="submission" date="2017-11" db="EMBL/GenBank/DDBJ databases">
        <title>Genome sequence of Entomoplasma freundtii BARC 318 (ATCC 51999).</title>
        <authorList>
            <person name="Lo W.-S."/>
            <person name="Gasparich G.E."/>
            <person name="Kuo C.-H."/>
        </authorList>
    </citation>
    <scope>NUCLEOTIDE SEQUENCE [LARGE SCALE GENOMIC DNA]</scope>
    <source>
        <strain evidence="3 4">BARC 318</strain>
    </source>
</reference>
<dbReference type="InterPro" id="IPR011060">
    <property type="entry name" value="RibuloseP-bd_barrel"/>
</dbReference>
<dbReference type="RefSeq" id="WP_100609216.1">
    <property type="nucleotide sequence ID" value="NZ_CP024962.1"/>
</dbReference>
<dbReference type="Proteomes" id="UP000232222">
    <property type="component" value="Chromosome"/>
</dbReference>
<dbReference type="PANTHER" id="PTHR11749">
    <property type="entry name" value="RIBULOSE-5-PHOSPHATE-3-EPIMERASE"/>
    <property type="match status" value="1"/>
</dbReference>
<evidence type="ECO:0000256" key="1">
    <source>
        <dbReference type="ARBA" id="ARBA00022723"/>
    </source>
</evidence>
<dbReference type="NCBIfam" id="NF004076">
    <property type="entry name" value="PRK05581.1-4"/>
    <property type="match status" value="1"/>
</dbReference>
<evidence type="ECO:0000313" key="3">
    <source>
        <dbReference type="EMBL" id="ATZ16263.1"/>
    </source>
</evidence>
<proteinExistence type="predicted"/>
<dbReference type="CDD" id="cd00429">
    <property type="entry name" value="RPE"/>
    <property type="match status" value="1"/>
</dbReference>
<dbReference type="KEGG" id="efr:EFREU_v1c02360"/>
<evidence type="ECO:0000256" key="2">
    <source>
        <dbReference type="ARBA" id="ARBA00023235"/>
    </source>
</evidence>
<evidence type="ECO:0000313" key="4">
    <source>
        <dbReference type="Proteomes" id="UP000232222"/>
    </source>
</evidence>
<dbReference type="Pfam" id="PF00834">
    <property type="entry name" value="Ribul_P_3_epim"/>
    <property type="match status" value="1"/>
</dbReference>
<dbReference type="PROSITE" id="PS01085">
    <property type="entry name" value="RIBUL_P_3_EPIMER_1"/>
    <property type="match status" value="1"/>
</dbReference>
<dbReference type="GO" id="GO:0016857">
    <property type="term" value="F:racemase and epimerase activity, acting on carbohydrates and derivatives"/>
    <property type="evidence" value="ECO:0007669"/>
    <property type="project" value="InterPro"/>
</dbReference>
<dbReference type="PROSITE" id="PS51155">
    <property type="entry name" value="CHIT_BIND_RR_2"/>
    <property type="match status" value="1"/>
</dbReference>
<dbReference type="EMBL" id="CP024962">
    <property type="protein sequence ID" value="ATZ16263.1"/>
    <property type="molecule type" value="Genomic_DNA"/>
</dbReference>
<sequence>MKKPEIMPSILNANFLTLNQDLKTLKENGIKWIHYDVMDYDFVPNLTFGAKILGDILKKYDFKTDIHFMVKVKTKPFSAFFEDFIKLKPTMMTMHLEAMNPTETLEFIKLCHQNKIEASLAIKPQTPIVALEPYLGMVDNVLVMTVNPGFGGQAFLDDSAKKIGELKTLAKNHNWKYTVSVDGGINKDTLTIVNNEGVDKVVIGSYLFANPNGIGPTLEVIND</sequence>
<dbReference type="InterPro" id="IPR000618">
    <property type="entry name" value="Insect_cuticle"/>
</dbReference>
<dbReference type="Gene3D" id="3.20.20.70">
    <property type="entry name" value="Aldolase class I"/>
    <property type="match status" value="1"/>
</dbReference>
<keyword evidence="4" id="KW-1185">Reference proteome</keyword>
<dbReference type="AlphaFoldDB" id="A0A2K8NUG4"/>
<protein>
    <submittedName>
        <fullName evidence="3">Ribulose-phosphate 3-epimerase</fullName>
    </submittedName>
</protein>
<gene>
    <name evidence="3" type="primary">rpe</name>
    <name evidence="3" type="ORF">EFREU_v1c02360</name>
</gene>
<dbReference type="InterPro" id="IPR013785">
    <property type="entry name" value="Aldolase_TIM"/>
</dbReference>
<dbReference type="InterPro" id="IPR000056">
    <property type="entry name" value="Ribul_P_3_epim-like"/>
</dbReference>
<dbReference type="GO" id="GO:0005975">
    <property type="term" value="P:carbohydrate metabolic process"/>
    <property type="evidence" value="ECO:0007669"/>
    <property type="project" value="InterPro"/>
</dbReference>
<keyword evidence="1" id="KW-0479">Metal-binding</keyword>
<dbReference type="GO" id="GO:0046872">
    <property type="term" value="F:metal ion binding"/>
    <property type="evidence" value="ECO:0007669"/>
    <property type="project" value="UniProtKB-KW"/>
</dbReference>
<keyword evidence="2" id="KW-0413">Isomerase</keyword>
<name>A0A2K8NUG4_9MOLU</name>
<dbReference type="OrthoDB" id="1645589at2"/>
<dbReference type="SUPFAM" id="SSF51366">
    <property type="entry name" value="Ribulose-phoshate binding barrel"/>
    <property type="match status" value="1"/>
</dbReference>